<feature type="compositionally biased region" description="Basic and acidic residues" evidence="1">
    <location>
        <begin position="175"/>
        <end position="184"/>
    </location>
</feature>
<accession>A0AAN6S739</accession>
<dbReference type="AlphaFoldDB" id="A0AAN6S739"/>
<proteinExistence type="predicted"/>
<name>A0AAN6S739_9PEZI</name>
<feature type="region of interest" description="Disordered" evidence="1">
    <location>
        <begin position="79"/>
        <end position="246"/>
    </location>
</feature>
<sequence>MIISLLFKFRRTAVVQRIISPFSRLKGGLPYNRNAGSPSGTIDQTLLAAGAAGDAQRNTPSPANLGSMVPQQAVLQAMAAGAAAQPKQQTQPSAGVNPARPPMREAHRVPPPLLVPPIISKPNPTARNNNRNSPTPSPTSPAFTPSPLSSHPPNSPGWASSSYAHYAGAPPNDDPNVKEGKDMGRSSSMRSSLGSMASSSAVLSPTLMSWPMPPATKGSKTPSPTPISAGDGAVQSRQTIQGQQLSPEQQWVNFQQPGQAVIRINQGQKRGNGRRLA</sequence>
<evidence type="ECO:0000313" key="2">
    <source>
        <dbReference type="EMBL" id="KAK3942904.1"/>
    </source>
</evidence>
<reference evidence="3" key="1">
    <citation type="journal article" date="2023" name="Mol. Phylogenet. Evol.">
        <title>Genome-scale phylogeny and comparative genomics of the fungal order Sordariales.</title>
        <authorList>
            <person name="Hensen N."/>
            <person name="Bonometti L."/>
            <person name="Westerberg I."/>
            <person name="Brannstrom I.O."/>
            <person name="Guillou S."/>
            <person name="Cros-Aarteil S."/>
            <person name="Calhoun S."/>
            <person name="Haridas S."/>
            <person name="Kuo A."/>
            <person name="Mondo S."/>
            <person name="Pangilinan J."/>
            <person name="Riley R."/>
            <person name="LaButti K."/>
            <person name="Andreopoulos B."/>
            <person name="Lipzen A."/>
            <person name="Chen C."/>
            <person name="Yan M."/>
            <person name="Daum C."/>
            <person name="Ng V."/>
            <person name="Clum A."/>
            <person name="Steindorff A."/>
            <person name="Ohm R.A."/>
            <person name="Martin F."/>
            <person name="Silar P."/>
            <person name="Natvig D.O."/>
            <person name="Lalanne C."/>
            <person name="Gautier V."/>
            <person name="Ament-Velasquez S.L."/>
            <person name="Kruys A."/>
            <person name="Hutchinson M.I."/>
            <person name="Powell A.J."/>
            <person name="Barry K."/>
            <person name="Miller A.N."/>
            <person name="Grigoriev I.V."/>
            <person name="Debuchy R."/>
            <person name="Gladieux P."/>
            <person name="Hiltunen Thoren M."/>
            <person name="Johannesson H."/>
        </authorList>
    </citation>
    <scope>NUCLEOTIDE SEQUENCE [LARGE SCALE GENOMIC DNA]</scope>
    <source>
        <strain evidence="3">CBS 340.73</strain>
    </source>
</reference>
<evidence type="ECO:0000256" key="1">
    <source>
        <dbReference type="SAM" id="MobiDB-lite"/>
    </source>
</evidence>
<comment type="caution">
    <text evidence="2">The sequence shown here is derived from an EMBL/GenBank/DDBJ whole genome shotgun (WGS) entry which is preliminary data.</text>
</comment>
<feature type="compositionally biased region" description="Low complexity" evidence="1">
    <location>
        <begin position="116"/>
        <end position="152"/>
    </location>
</feature>
<feature type="compositionally biased region" description="Low complexity" evidence="1">
    <location>
        <begin position="79"/>
        <end position="91"/>
    </location>
</feature>
<feature type="compositionally biased region" description="Polar residues" evidence="1">
    <location>
        <begin position="235"/>
        <end position="246"/>
    </location>
</feature>
<dbReference type="EMBL" id="MU853770">
    <property type="protein sequence ID" value="KAK3942904.1"/>
    <property type="molecule type" value="Genomic_DNA"/>
</dbReference>
<gene>
    <name evidence="2" type="ORF">QBC46DRAFT_379059</name>
</gene>
<evidence type="ECO:0000313" key="3">
    <source>
        <dbReference type="Proteomes" id="UP001303473"/>
    </source>
</evidence>
<keyword evidence="3" id="KW-1185">Reference proteome</keyword>
<feature type="compositionally biased region" description="Low complexity" evidence="1">
    <location>
        <begin position="185"/>
        <end position="204"/>
    </location>
</feature>
<dbReference type="Proteomes" id="UP001303473">
    <property type="component" value="Unassembled WGS sequence"/>
</dbReference>
<organism evidence="2 3">
    <name type="scientific">Diplogelasinospora grovesii</name>
    <dbReference type="NCBI Taxonomy" id="303347"/>
    <lineage>
        <taxon>Eukaryota</taxon>
        <taxon>Fungi</taxon>
        <taxon>Dikarya</taxon>
        <taxon>Ascomycota</taxon>
        <taxon>Pezizomycotina</taxon>
        <taxon>Sordariomycetes</taxon>
        <taxon>Sordariomycetidae</taxon>
        <taxon>Sordariales</taxon>
        <taxon>Diplogelasinosporaceae</taxon>
        <taxon>Diplogelasinospora</taxon>
    </lineage>
</organism>
<protein>
    <submittedName>
        <fullName evidence="2">Uncharacterized protein</fullName>
    </submittedName>
</protein>